<evidence type="ECO:0000256" key="3">
    <source>
        <dbReference type="PROSITE-ProRule" id="PRU10007"/>
    </source>
</evidence>
<evidence type="ECO:0000313" key="6">
    <source>
        <dbReference type="EMBL" id="MEE3853008.1"/>
    </source>
</evidence>
<comment type="similarity">
    <text evidence="1 4">Belongs to the aldehyde dehydrogenase family.</text>
</comment>
<protein>
    <submittedName>
        <fullName evidence="6">Aldehyde dehydrogenase</fullName>
    </submittedName>
</protein>
<dbReference type="RefSeq" id="WP_330435750.1">
    <property type="nucleotide sequence ID" value="NZ_JAZDUF010000008.1"/>
</dbReference>
<dbReference type="PANTHER" id="PTHR42804:SF1">
    <property type="entry name" value="ALDEHYDE DEHYDROGENASE-RELATED"/>
    <property type="match status" value="1"/>
</dbReference>
<keyword evidence="2 4" id="KW-0560">Oxidoreductase</keyword>
<evidence type="ECO:0000256" key="2">
    <source>
        <dbReference type="ARBA" id="ARBA00023002"/>
    </source>
</evidence>
<name>A0ABU7MIQ9_9ACTN</name>
<dbReference type="PROSITE" id="PS00687">
    <property type="entry name" value="ALDEHYDE_DEHYDR_GLU"/>
    <property type="match status" value="1"/>
</dbReference>
<dbReference type="Gene3D" id="3.40.309.10">
    <property type="entry name" value="Aldehyde Dehydrogenase, Chain A, domain 2"/>
    <property type="match status" value="1"/>
</dbReference>
<dbReference type="InterPro" id="IPR015590">
    <property type="entry name" value="Aldehyde_DH_dom"/>
</dbReference>
<proteinExistence type="inferred from homology"/>
<keyword evidence="7" id="KW-1185">Reference proteome</keyword>
<dbReference type="PANTHER" id="PTHR42804">
    <property type="entry name" value="ALDEHYDE DEHYDROGENASE"/>
    <property type="match status" value="1"/>
</dbReference>
<reference evidence="6 7" key="1">
    <citation type="submission" date="2024-01" db="EMBL/GenBank/DDBJ databases">
        <title>Draft genome sequence of Gordonia sp. LSe1-13.</title>
        <authorList>
            <person name="Suphannarot A."/>
            <person name="Mingma R."/>
        </authorList>
    </citation>
    <scope>NUCLEOTIDE SEQUENCE [LARGE SCALE GENOMIC DNA]</scope>
    <source>
        <strain evidence="6 7">LSe1-13</strain>
    </source>
</reference>
<dbReference type="Pfam" id="PF00171">
    <property type="entry name" value="Aldedh"/>
    <property type="match status" value="1"/>
</dbReference>
<evidence type="ECO:0000313" key="7">
    <source>
        <dbReference type="Proteomes" id="UP001347146"/>
    </source>
</evidence>
<comment type="caution">
    <text evidence="6">The sequence shown here is derived from an EMBL/GenBank/DDBJ whole genome shotgun (WGS) entry which is preliminary data.</text>
</comment>
<feature type="domain" description="Aldehyde dehydrogenase" evidence="5">
    <location>
        <begin position="26"/>
        <end position="487"/>
    </location>
</feature>
<dbReference type="SUPFAM" id="SSF53720">
    <property type="entry name" value="ALDH-like"/>
    <property type="match status" value="1"/>
</dbReference>
<dbReference type="EMBL" id="JAZDUF010000008">
    <property type="protein sequence ID" value="MEE3853008.1"/>
    <property type="molecule type" value="Genomic_DNA"/>
</dbReference>
<dbReference type="Gene3D" id="3.40.605.10">
    <property type="entry name" value="Aldehyde Dehydrogenase, Chain A, domain 1"/>
    <property type="match status" value="1"/>
</dbReference>
<evidence type="ECO:0000256" key="4">
    <source>
        <dbReference type="RuleBase" id="RU003345"/>
    </source>
</evidence>
<evidence type="ECO:0000259" key="5">
    <source>
        <dbReference type="Pfam" id="PF00171"/>
    </source>
</evidence>
<dbReference type="InterPro" id="IPR029510">
    <property type="entry name" value="Ald_DH_CS_GLU"/>
</dbReference>
<accession>A0ABU7MIQ9</accession>
<dbReference type="Proteomes" id="UP001347146">
    <property type="component" value="Unassembled WGS sequence"/>
</dbReference>
<evidence type="ECO:0000256" key="1">
    <source>
        <dbReference type="ARBA" id="ARBA00009986"/>
    </source>
</evidence>
<feature type="active site" evidence="3">
    <location>
        <position position="264"/>
    </location>
</feature>
<dbReference type="InterPro" id="IPR016161">
    <property type="entry name" value="Ald_DH/histidinol_DH"/>
</dbReference>
<organism evidence="6 7">
    <name type="scientific">Gordonia sesuvii</name>
    <dbReference type="NCBI Taxonomy" id="3116777"/>
    <lineage>
        <taxon>Bacteria</taxon>
        <taxon>Bacillati</taxon>
        <taxon>Actinomycetota</taxon>
        <taxon>Actinomycetes</taxon>
        <taxon>Mycobacteriales</taxon>
        <taxon>Gordoniaceae</taxon>
        <taxon>Gordonia</taxon>
    </lineage>
</organism>
<dbReference type="CDD" id="cd07139">
    <property type="entry name" value="ALDH_AldA-Rv0768"/>
    <property type="match status" value="1"/>
</dbReference>
<dbReference type="InterPro" id="IPR016162">
    <property type="entry name" value="Ald_DH_N"/>
</dbReference>
<dbReference type="InterPro" id="IPR016163">
    <property type="entry name" value="Ald_DH_C"/>
</dbReference>
<sequence>MSITTETARTDVDLKNLDRFYIGGEWVKPSTTATFDVHDPSTEELFLTVAEAQEADVARAAAAARAAFDDGPWPRMTHAERAGYLRAIGEGFRKRLGEASQIWPRESGVLYSLAQSELAGIPDVWDFYADQAESFPFEEPMAPTAGGSFGMLVREPVGVVAAIIPWNGPSAQIAFKVAPALIAGCTVVLKAAPDGPGVAYLVAEIAESVGLPPGVLNVVTADREASEALVRDPRIDKVSFTGSTAAGRKIASIMGDRIGRYTLELGGKSAAVVLDDADIASASAELSGSECFLSGQVCASLTRIVVSRKRHDELLESLASTFAQVRVGDAFDTQSQMGPLVAQRQRERVLDYIARGKADGATLATGGGRPADLDRGWFVEPTVFGNVDNASAIAQDEIFGPVLCVIPVEDEAAAVRTANDTIYGLNASVFTEDVEKARAVGRQLRSGTVGHNAFRMDFGMAFGGFKQSGVGREGGREGLLPYLETKTMILDAVPQDFQA</sequence>
<gene>
    <name evidence="6" type="ORF">VZC37_21915</name>
</gene>